<feature type="domain" description="DM2" evidence="1">
    <location>
        <begin position="68"/>
        <end position="146"/>
    </location>
</feature>
<name>A0A8X7VWZ0_BRACI</name>
<dbReference type="EMBL" id="JAAMPC010000003">
    <property type="protein sequence ID" value="KAG2319296.1"/>
    <property type="molecule type" value="Genomic_DNA"/>
</dbReference>
<dbReference type="PANTHER" id="PTHR13844">
    <property type="entry name" value="SWI/SNF-RELATED MATRIX-ASSOCIATED ACTIN-DEPENDENT REGULATOR OF CHROMATIN SUBFAMILY D"/>
    <property type="match status" value="1"/>
</dbReference>
<dbReference type="Pfam" id="PF02201">
    <property type="entry name" value="SWIB"/>
    <property type="match status" value="1"/>
</dbReference>
<dbReference type="SMART" id="SM00151">
    <property type="entry name" value="SWIB"/>
    <property type="match status" value="1"/>
</dbReference>
<dbReference type="SUPFAM" id="SSF47592">
    <property type="entry name" value="SWIB/MDM2 domain"/>
    <property type="match status" value="1"/>
</dbReference>
<dbReference type="Proteomes" id="UP000886595">
    <property type="component" value="Unassembled WGS sequence"/>
</dbReference>
<dbReference type="InterPro" id="IPR003121">
    <property type="entry name" value="SWIB_MDM2_domain"/>
</dbReference>
<evidence type="ECO:0000259" key="1">
    <source>
        <dbReference type="PROSITE" id="PS51925"/>
    </source>
</evidence>
<reference evidence="2 3" key="1">
    <citation type="submission" date="2020-02" db="EMBL/GenBank/DDBJ databases">
        <authorList>
            <person name="Ma Q."/>
            <person name="Huang Y."/>
            <person name="Song X."/>
            <person name="Pei D."/>
        </authorList>
    </citation>
    <scope>NUCLEOTIDE SEQUENCE [LARGE SCALE GENOMIC DNA]</scope>
    <source>
        <strain evidence="2">Sxm20200214</strain>
        <tissue evidence="2">Leaf</tissue>
    </source>
</reference>
<dbReference type="InterPro" id="IPR036885">
    <property type="entry name" value="SWIB_MDM2_dom_sf"/>
</dbReference>
<comment type="caution">
    <text evidence="2">The sequence shown here is derived from an EMBL/GenBank/DDBJ whole genome shotgun (WGS) entry which is preliminary data.</text>
</comment>
<dbReference type="PROSITE" id="PS51925">
    <property type="entry name" value="SWIB_MDM2"/>
    <property type="match status" value="1"/>
</dbReference>
<gene>
    <name evidence="2" type="ORF">Bca52824_012509</name>
</gene>
<dbReference type="Gene3D" id="1.10.245.10">
    <property type="entry name" value="SWIB/MDM2 domain"/>
    <property type="match status" value="1"/>
</dbReference>
<accession>A0A8X7VWZ0</accession>
<dbReference type="AlphaFoldDB" id="A0A8X7VWZ0"/>
<organism evidence="2 3">
    <name type="scientific">Brassica carinata</name>
    <name type="common">Ethiopian mustard</name>
    <name type="synonym">Abyssinian cabbage</name>
    <dbReference type="NCBI Taxonomy" id="52824"/>
    <lineage>
        <taxon>Eukaryota</taxon>
        <taxon>Viridiplantae</taxon>
        <taxon>Streptophyta</taxon>
        <taxon>Embryophyta</taxon>
        <taxon>Tracheophyta</taxon>
        <taxon>Spermatophyta</taxon>
        <taxon>Magnoliopsida</taxon>
        <taxon>eudicotyledons</taxon>
        <taxon>Gunneridae</taxon>
        <taxon>Pentapetalae</taxon>
        <taxon>rosids</taxon>
        <taxon>malvids</taxon>
        <taxon>Brassicales</taxon>
        <taxon>Brassicaceae</taxon>
        <taxon>Brassiceae</taxon>
        <taxon>Brassica</taxon>
    </lineage>
</organism>
<dbReference type="InterPro" id="IPR019835">
    <property type="entry name" value="SWIB_domain"/>
</dbReference>
<dbReference type="CDD" id="cd10567">
    <property type="entry name" value="SWIB-MDM2_like"/>
    <property type="match status" value="1"/>
</dbReference>
<keyword evidence="3" id="KW-1185">Reference proteome</keyword>
<proteinExistence type="predicted"/>
<protein>
    <recommendedName>
        <fullName evidence="1">DM2 domain-containing protein</fullName>
    </recommendedName>
</protein>
<dbReference type="OrthoDB" id="10251073at2759"/>
<evidence type="ECO:0000313" key="2">
    <source>
        <dbReference type="EMBL" id="KAG2319296.1"/>
    </source>
</evidence>
<sequence>MFPTPVQTREFSNAAALRCESFSSFTLTFTFSFTYHLQVAEYLVLVGIKMQPHRLKKAITDNPKKLGELIDLVNLPSTLRDFIGQSQSSRLGCFMRVWSYIKTNNLQDPKNKNVVNCDEKLKSILLGKPRVELVDLPSLIKLHFTKAPNSNSQEKRIASVFKY</sequence>
<evidence type="ECO:0000313" key="3">
    <source>
        <dbReference type="Proteomes" id="UP000886595"/>
    </source>
</evidence>